<dbReference type="EMBL" id="KV918864">
    <property type="protein sequence ID" value="OSX76514.1"/>
    <property type="molecule type" value="Genomic_DNA"/>
</dbReference>
<feature type="region of interest" description="Disordered" evidence="1">
    <location>
        <begin position="1"/>
        <end position="77"/>
    </location>
</feature>
<dbReference type="Proteomes" id="UP000218209">
    <property type="component" value="Unassembled WGS sequence"/>
</dbReference>
<proteinExistence type="predicted"/>
<reference evidence="2 3" key="1">
    <citation type="submission" date="2017-03" db="EMBL/GenBank/DDBJ databases">
        <title>WGS assembly of Porphyra umbilicalis.</title>
        <authorList>
            <person name="Brawley S.H."/>
            <person name="Blouin N.A."/>
            <person name="Ficko-Blean E."/>
            <person name="Wheeler G.L."/>
            <person name="Lohr M."/>
            <person name="Goodson H.V."/>
            <person name="Jenkins J.W."/>
            <person name="Blaby-Haas C.E."/>
            <person name="Helliwell K.E."/>
            <person name="Chan C."/>
            <person name="Marriage T."/>
            <person name="Bhattacharya D."/>
            <person name="Klein A.S."/>
            <person name="Badis Y."/>
            <person name="Brodie J."/>
            <person name="Cao Y."/>
            <person name="Collen J."/>
            <person name="Dittami S.M."/>
            <person name="Gachon C.M."/>
            <person name="Green B.R."/>
            <person name="Karpowicz S."/>
            <person name="Kim J.W."/>
            <person name="Kudahl U."/>
            <person name="Lin S."/>
            <person name="Michel G."/>
            <person name="Mittag M."/>
            <person name="Olson B.J."/>
            <person name="Pangilinan J."/>
            <person name="Peng Y."/>
            <person name="Qiu H."/>
            <person name="Shu S."/>
            <person name="Singer J.T."/>
            <person name="Smith A.G."/>
            <person name="Sprecher B.N."/>
            <person name="Wagner V."/>
            <person name="Wang W."/>
            <person name="Wang Z.-Y."/>
            <person name="Yan J."/>
            <person name="Yarish C."/>
            <person name="Zoeuner-Riek S."/>
            <person name="Zhuang Y."/>
            <person name="Zou Y."/>
            <person name="Lindquist E.A."/>
            <person name="Grimwood J."/>
            <person name="Barry K."/>
            <person name="Rokhsar D.S."/>
            <person name="Schmutz J."/>
            <person name="Stiller J.W."/>
            <person name="Grossman A.R."/>
            <person name="Prochnik S.E."/>
        </authorList>
    </citation>
    <scope>NUCLEOTIDE SEQUENCE [LARGE SCALE GENOMIC DNA]</scope>
    <source>
        <strain evidence="2">4086291</strain>
    </source>
</reference>
<feature type="compositionally biased region" description="Basic residues" evidence="1">
    <location>
        <begin position="162"/>
        <end position="176"/>
    </location>
</feature>
<keyword evidence="3" id="KW-1185">Reference proteome</keyword>
<protein>
    <submittedName>
        <fullName evidence="2">Uncharacterized protein</fullName>
    </submittedName>
</protein>
<evidence type="ECO:0000313" key="2">
    <source>
        <dbReference type="EMBL" id="OSX76514.1"/>
    </source>
</evidence>
<organism evidence="2 3">
    <name type="scientific">Porphyra umbilicalis</name>
    <name type="common">Purple laver</name>
    <name type="synonym">Red alga</name>
    <dbReference type="NCBI Taxonomy" id="2786"/>
    <lineage>
        <taxon>Eukaryota</taxon>
        <taxon>Rhodophyta</taxon>
        <taxon>Bangiophyceae</taxon>
        <taxon>Bangiales</taxon>
        <taxon>Bangiaceae</taxon>
        <taxon>Porphyra</taxon>
    </lineage>
</organism>
<accession>A0A1X6P6P5</accession>
<evidence type="ECO:0000313" key="3">
    <source>
        <dbReference type="Proteomes" id="UP000218209"/>
    </source>
</evidence>
<dbReference type="AlphaFoldDB" id="A0A1X6P6P5"/>
<feature type="compositionally biased region" description="Polar residues" evidence="1">
    <location>
        <begin position="61"/>
        <end position="70"/>
    </location>
</feature>
<feature type="region of interest" description="Disordered" evidence="1">
    <location>
        <begin position="82"/>
        <end position="101"/>
    </location>
</feature>
<evidence type="ECO:0000256" key="1">
    <source>
        <dbReference type="SAM" id="MobiDB-lite"/>
    </source>
</evidence>
<feature type="region of interest" description="Disordered" evidence="1">
    <location>
        <begin position="112"/>
        <end position="198"/>
    </location>
</feature>
<name>A0A1X6P6P5_PORUM</name>
<sequence>MHTYSMAHPTFTKNVTKQTNKSRRAQTHKTTQHTNTHKNPHYKSALHNRTACRGASREAETTSQCASASSCHRGGDRCHGLTASWPRTARPPQETPRSPPARTVLIARWRRPSLTPFPSPSSFSPPFPSRCTSRRQSRRPSLYPSPPPQSPSPPRPPIFPPRLRRWDRRRCRRPPRFHLPSQHVLPPSPAAPGQPVGRQQRQYPACTCTRRPTTAAAAPPAAPVGGCDLSCCTFFAN</sequence>
<feature type="compositionally biased region" description="Basic residues" evidence="1">
    <location>
        <begin position="20"/>
        <end position="46"/>
    </location>
</feature>
<feature type="compositionally biased region" description="Pro residues" evidence="1">
    <location>
        <begin position="115"/>
        <end position="128"/>
    </location>
</feature>
<feature type="compositionally biased region" description="Pro residues" evidence="1">
    <location>
        <begin position="143"/>
        <end position="160"/>
    </location>
</feature>
<gene>
    <name evidence="2" type="ORF">BU14_0188s0032</name>
</gene>